<accession>A0A1C3XI65</accession>
<organism evidence="6 7">
    <name type="scientific">Bradyrhizobium shewense</name>
    <dbReference type="NCBI Taxonomy" id="1761772"/>
    <lineage>
        <taxon>Bacteria</taxon>
        <taxon>Pseudomonadati</taxon>
        <taxon>Pseudomonadota</taxon>
        <taxon>Alphaproteobacteria</taxon>
        <taxon>Hyphomicrobiales</taxon>
        <taxon>Nitrobacteraceae</taxon>
        <taxon>Bradyrhizobium</taxon>
    </lineage>
</organism>
<dbReference type="PANTHER" id="PTHR46796:SF6">
    <property type="entry name" value="ARAC SUBFAMILY"/>
    <property type="match status" value="1"/>
</dbReference>
<dbReference type="InterPro" id="IPR020449">
    <property type="entry name" value="Tscrpt_reg_AraC-type_HTH"/>
</dbReference>
<feature type="compositionally biased region" description="Basic and acidic residues" evidence="4">
    <location>
        <begin position="317"/>
        <end position="329"/>
    </location>
</feature>
<dbReference type="GO" id="GO:0003700">
    <property type="term" value="F:DNA-binding transcription factor activity"/>
    <property type="evidence" value="ECO:0007669"/>
    <property type="project" value="InterPro"/>
</dbReference>
<evidence type="ECO:0000256" key="1">
    <source>
        <dbReference type="ARBA" id="ARBA00023015"/>
    </source>
</evidence>
<evidence type="ECO:0000313" key="6">
    <source>
        <dbReference type="EMBL" id="SCB51977.1"/>
    </source>
</evidence>
<dbReference type="InterPro" id="IPR009057">
    <property type="entry name" value="Homeodomain-like_sf"/>
</dbReference>
<dbReference type="PANTHER" id="PTHR46796">
    <property type="entry name" value="HTH-TYPE TRANSCRIPTIONAL ACTIVATOR RHAS-RELATED"/>
    <property type="match status" value="1"/>
</dbReference>
<evidence type="ECO:0000256" key="3">
    <source>
        <dbReference type="ARBA" id="ARBA00023163"/>
    </source>
</evidence>
<dbReference type="PRINTS" id="PR00032">
    <property type="entry name" value="HTHARAC"/>
</dbReference>
<dbReference type="Pfam" id="PF12833">
    <property type="entry name" value="HTH_18"/>
    <property type="match status" value="1"/>
</dbReference>
<keyword evidence="7" id="KW-1185">Reference proteome</keyword>
<evidence type="ECO:0000256" key="4">
    <source>
        <dbReference type="SAM" id="MobiDB-lite"/>
    </source>
</evidence>
<name>A0A1C3XI65_9BRAD</name>
<dbReference type="GO" id="GO:0043565">
    <property type="term" value="F:sequence-specific DNA binding"/>
    <property type="evidence" value="ECO:0007669"/>
    <property type="project" value="InterPro"/>
</dbReference>
<reference evidence="7" key="1">
    <citation type="submission" date="2016-08" db="EMBL/GenBank/DDBJ databases">
        <authorList>
            <person name="Varghese N."/>
            <person name="Submissions Spin"/>
        </authorList>
    </citation>
    <scope>NUCLEOTIDE SEQUENCE [LARGE SCALE GENOMIC DNA]</scope>
    <source>
        <strain evidence="7">ERR11</strain>
    </source>
</reference>
<dbReference type="SUPFAM" id="SSF46689">
    <property type="entry name" value="Homeodomain-like"/>
    <property type="match status" value="2"/>
</dbReference>
<proteinExistence type="predicted"/>
<protein>
    <submittedName>
        <fullName evidence="6">AraC family transcriptional regulator</fullName>
    </submittedName>
</protein>
<feature type="domain" description="HTH araC/xylS-type" evidence="5">
    <location>
        <begin position="222"/>
        <end position="320"/>
    </location>
</feature>
<keyword evidence="1" id="KW-0805">Transcription regulation</keyword>
<keyword evidence="3" id="KW-0804">Transcription</keyword>
<keyword evidence="2" id="KW-0238">DNA-binding</keyword>
<dbReference type="EMBL" id="FMAI01000016">
    <property type="protein sequence ID" value="SCB51977.1"/>
    <property type="molecule type" value="Genomic_DNA"/>
</dbReference>
<dbReference type="PROSITE" id="PS01124">
    <property type="entry name" value="HTH_ARAC_FAMILY_2"/>
    <property type="match status" value="1"/>
</dbReference>
<dbReference type="Gene3D" id="1.10.10.60">
    <property type="entry name" value="Homeodomain-like"/>
    <property type="match status" value="2"/>
</dbReference>
<evidence type="ECO:0000313" key="7">
    <source>
        <dbReference type="Proteomes" id="UP000199184"/>
    </source>
</evidence>
<dbReference type="InterPro" id="IPR018060">
    <property type="entry name" value="HTH_AraC"/>
</dbReference>
<feature type="region of interest" description="Disordered" evidence="4">
    <location>
        <begin position="311"/>
        <end position="341"/>
    </location>
</feature>
<dbReference type="InterPro" id="IPR050204">
    <property type="entry name" value="AraC_XylS_family_regulators"/>
</dbReference>
<gene>
    <name evidence="6" type="ORF">GA0061098_1016120</name>
</gene>
<dbReference type="SMART" id="SM00342">
    <property type="entry name" value="HTH_ARAC"/>
    <property type="match status" value="1"/>
</dbReference>
<evidence type="ECO:0000259" key="5">
    <source>
        <dbReference type="PROSITE" id="PS01124"/>
    </source>
</evidence>
<dbReference type="Proteomes" id="UP000199184">
    <property type="component" value="Unassembled WGS sequence"/>
</dbReference>
<sequence>MLRSTLQERVVEIRHEQQAAAGCNEPWPYYEFWGKHGPVNVLQTSTDRGWSGLSAQLCSVNKAVIPWTTPQSDIRMCVDVRGNKSFIARRAPGIESRITVRRGTVWLSPPGLQDGSVDITQDMSGVLHVYLPISHFSPSNVDIDQSAIGALGYESAFEDPLLAEMGYAIASELETETSAGRLLIECLASSLAARLVQNCIASPARQSAFPGASGALDRRRLQRVLDYIETNLEGDLTLDLMASIACLSRYHFARAFKQAVGQSPHRYVSARRLDRAKALLMQGDRSLVDIALALSFSDQASFTRAFRQATGQAPGQYRRDFGSRRHDSSPADIGPALPMLA</sequence>
<evidence type="ECO:0000256" key="2">
    <source>
        <dbReference type="ARBA" id="ARBA00023125"/>
    </source>
</evidence>
<dbReference type="AlphaFoldDB" id="A0A1C3XI65"/>